<feature type="non-terminal residue" evidence="1">
    <location>
        <position position="15"/>
    </location>
</feature>
<dbReference type="Proteomes" id="UP000265520">
    <property type="component" value="Unassembled WGS sequence"/>
</dbReference>
<evidence type="ECO:0000313" key="2">
    <source>
        <dbReference type="Proteomes" id="UP000265520"/>
    </source>
</evidence>
<reference evidence="1 2" key="1">
    <citation type="journal article" date="2018" name="Front. Plant Sci.">
        <title>Red Clover (Trifolium pratense) and Zigzag Clover (T. medium) - A Picture of Genomic Similarities and Differences.</title>
        <authorList>
            <person name="Dluhosova J."/>
            <person name="Istvanek J."/>
            <person name="Nedelnik J."/>
            <person name="Repkova J."/>
        </authorList>
    </citation>
    <scope>NUCLEOTIDE SEQUENCE [LARGE SCALE GENOMIC DNA]</scope>
    <source>
        <strain evidence="2">cv. 10/8</strain>
        <tissue evidence="1">Leaf</tissue>
    </source>
</reference>
<keyword evidence="2" id="KW-1185">Reference proteome</keyword>
<evidence type="ECO:0000313" key="1">
    <source>
        <dbReference type="EMBL" id="MCI75132.1"/>
    </source>
</evidence>
<proteinExistence type="predicted"/>
<comment type="caution">
    <text evidence="1">The sequence shown here is derived from an EMBL/GenBank/DDBJ whole genome shotgun (WGS) entry which is preliminary data.</text>
</comment>
<name>A0A392UNW2_9FABA</name>
<organism evidence="1 2">
    <name type="scientific">Trifolium medium</name>
    <dbReference type="NCBI Taxonomy" id="97028"/>
    <lineage>
        <taxon>Eukaryota</taxon>
        <taxon>Viridiplantae</taxon>
        <taxon>Streptophyta</taxon>
        <taxon>Embryophyta</taxon>
        <taxon>Tracheophyta</taxon>
        <taxon>Spermatophyta</taxon>
        <taxon>Magnoliopsida</taxon>
        <taxon>eudicotyledons</taxon>
        <taxon>Gunneridae</taxon>
        <taxon>Pentapetalae</taxon>
        <taxon>rosids</taxon>
        <taxon>fabids</taxon>
        <taxon>Fabales</taxon>
        <taxon>Fabaceae</taxon>
        <taxon>Papilionoideae</taxon>
        <taxon>50 kb inversion clade</taxon>
        <taxon>NPAAA clade</taxon>
        <taxon>Hologalegina</taxon>
        <taxon>IRL clade</taxon>
        <taxon>Trifolieae</taxon>
        <taxon>Trifolium</taxon>
    </lineage>
</organism>
<sequence length="15" mass="1771">MKEVVRKEVVKLLEA</sequence>
<protein>
    <submittedName>
        <fullName evidence="1">Uncharacterized protein</fullName>
    </submittedName>
</protein>
<dbReference type="EMBL" id="LXQA010875844">
    <property type="protein sequence ID" value="MCI75132.1"/>
    <property type="molecule type" value="Genomic_DNA"/>
</dbReference>
<accession>A0A392UNW2</accession>